<evidence type="ECO:0000313" key="11">
    <source>
        <dbReference type="EMBL" id="ABZ72716.1"/>
    </source>
</evidence>
<dbReference type="AlphaFoldDB" id="B0T778"/>
<dbReference type="UniPathway" id="UPA00085"/>
<comment type="function">
    <text evidence="10">Catalyzes the transfer of an acyl group from acyl-phosphate (acyl-PO(4)) to glycerol-3-phosphate (G3P) to form lysophosphatidic acid (LPA). This enzyme utilizes acyl-phosphate as fatty acyl donor, but not acyl-CoA or acyl-ACP.</text>
</comment>
<dbReference type="STRING" id="366602.Caul_3589"/>
<evidence type="ECO:0000256" key="2">
    <source>
        <dbReference type="ARBA" id="ARBA00022516"/>
    </source>
</evidence>
<evidence type="ECO:0000256" key="3">
    <source>
        <dbReference type="ARBA" id="ARBA00022679"/>
    </source>
</evidence>
<keyword evidence="5 10" id="KW-1133">Transmembrane helix</keyword>
<dbReference type="GO" id="GO:0008654">
    <property type="term" value="P:phospholipid biosynthetic process"/>
    <property type="evidence" value="ECO:0007669"/>
    <property type="project" value="UniProtKB-UniRule"/>
</dbReference>
<dbReference type="OrthoDB" id="9777124at2"/>
<dbReference type="GO" id="GO:0005886">
    <property type="term" value="C:plasma membrane"/>
    <property type="evidence" value="ECO:0007669"/>
    <property type="project" value="UniProtKB-SubCell"/>
</dbReference>
<comment type="subunit">
    <text evidence="10">Probably interacts with PlsX.</text>
</comment>
<protein>
    <recommendedName>
        <fullName evidence="10">Glycerol-3-phosphate acyltransferase</fullName>
    </recommendedName>
    <alternativeName>
        <fullName evidence="10">Acyl-PO4 G3P acyltransferase</fullName>
    </alternativeName>
    <alternativeName>
        <fullName evidence="10">Acyl-phosphate--glycerol-3-phosphate acyltransferase</fullName>
    </alternativeName>
    <alternativeName>
        <fullName evidence="10">G3P acyltransferase</fullName>
        <shortName evidence="10">GPAT</shortName>
        <ecNumber evidence="10">2.3.1.275</ecNumber>
    </alternativeName>
    <alternativeName>
        <fullName evidence="10">Lysophosphatidic acid synthase</fullName>
        <shortName evidence="10">LPA synthase</shortName>
    </alternativeName>
</protein>
<dbReference type="eggNOG" id="COG0344">
    <property type="taxonomic scope" value="Bacteria"/>
</dbReference>
<reference evidence="11" key="1">
    <citation type="submission" date="2008-01" db="EMBL/GenBank/DDBJ databases">
        <title>Complete sequence of chromosome of Caulobacter sp. K31.</title>
        <authorList>
            <consortium name="US DOE Joint Genome Institute"/>
            <person name="Copeland A."/>
            <person name="Lucas S."/>
            <person name="Lapidus A."/>
            <person name="Barry K."/>
            <person name="Glavina del Rio T."/>
            <person name="Dalin E."/>
            <person name="Tice H."/>
            <person name="Pitluck S."/>
            <person name="Bruce D."/>
            <person name="Goodwin L."/>
            <person name="Thompson L.S."/>
            <person name="Brettin T."/>
            <person name="Detter J.C."/>
            <person name="Han C."/>
            <person name="Schmutz J."/>
            <person name="Larimer F."/>
            <person name="Land M."/>
            <person name="Hauser L."/>
            <person name="Kyrpides N."/>
            <person name="Kim E."/>
            <person name="Stephens C."/>
            <person name="Richardson P."/>
        </authorList>
    </citation>
    <scope>NUCLEOTIDE SEQUENCE [LARGE SCALE GENOMIC DNA]</scope>
    <source>
        <strain evidence="11">K31</strain>
    </source>
</reference>
<dbReference type="EC" id="2.3.1.275" evidence="10"/>
<keyword evidence="4 10" id="KW-0812">Transmembrane</keyword>
<dbReference type="SMART" id="SM01207">
    <property type="entry name" value="G3P_acyltransf"/>
    <property type="match status" value="1"/>
</dbReference>
<feature type="transmembrane region" description="Helical" evidence="10">
    <location>
        <begin position="52"/>
        <end position="78"/>
    </location>
</feature>
<comment type="catalytic activity">
    <reaction evidence="10">
        <text>an acyl phosphate + sn-glycerol 3-phosphate = a 1-acyl-sn-glycero-3-phosphate + phosphate</text>
        <dbReference type="Rhea" id="RHEA:34075"/>
        <dbReference type="ChEBI" id="CHEBI:43474"/>
        <dbReference type="ChEBI" id="CHEBI:57597"/>
        <dbReference type="ChEBI" id="CHEBI:57970"/>
        <dbReference type="ChEBI" id="CHEBI:59918"/>
        <dbReference type="EC" id="2.3.1.275"/>
    </reaction>
</comment>
<dbReference type="PANTHER" id="PTHR30309:SF0">
    <property type="entry name" value="GLYCEROL-3-PHOSPHATE ACYLTRANSFERASE-RELATED"/>
    <property type="match status" value="1"/>
</dbReference>
<evidence type="ECO:0000256" key="9">
    <source>
        <dbReference type="ARBA" id="ARBA00023264"/>
    </source>
</evidence>
<evidence type="ECO:0000256" key="1">
    <source>
        <dbReference type="ARBA" id="ARBA00022475"/>
    </source>
</evidence>
<dbReference type="EMBL" id="CP000927">
    <property type="protein sequence ID" value="ABZ72716.1"/>
    <property type="molecule type" value="Genomic_DNA"/>
</dbReference>
<comment type="pathway">
    <text evidence="10">Lipid metabolism; phospholipid metabolism.</text>
</comment>
<organism evidence="11">
    <name type="scientific">Caulobacter sp. (strain K31)</name>
    <dbReference type="NCBI Taxonomy" id="366602"/>
    <lineage>
        <taxon>Bacteria</taxon>
        <taxon>Pseudomonadati</taxon>
        <taxon>Pseudomonadota</taxon>
        <taxon>Alphaproteobacteria</taxon>
        <taxon>Caulobacterales</taxon>
        <taxon>Caulobacteraceae</taxon>
        <taxon>Caulobacter</taxon>
    </lineage>
</organism>
<feature type="transmembrane region" description="Helical" evidence="10">
    <location>
        <begin position="98"/>
        <end position="116"/>
    </location>
</feature>
<keyword evidence="9 10" id="KW-1208">Phospholipid metabolism</keyword>
<gene>
    <name evidence="10" type="primary">plsY</name>
    <name evidence="11" type="ordered locus">Caul_3589</name>
</gene>
<keyword evidence="1 10" id="KW-1003">Cell membrane</keyword>
<evidence type="ECO:0000256" key="5">
    <source>
        <dbReference type="ARBA" id="ARBA00022989"/>
    </source>
</evidence>
<evidence type="ECO:0000256" key="6">
    <source>
        <dbReference type="ARBA" id="ARBA00023098"/>
    </source>
</evidence>
<accession>B0T778</accession>
<dbReference type="HAMAP" id="MF_01043">
    <property type="entry name" value="PlsY"/>
    <property type="match status" value="1"/>
</dbReference>
<sequence length="226" mass="23899">MFFWLTNALGLGTAYLIGSLPTGFLAGKILKGVDIRQYGSSSTGATNVLRTLGFWPFVFVLAIDGLKGAAAIIFVRWLCQALLAWPAAKPPAWIEPSLFASWAVCLAGLAVLLGHARSIWLNFSGGKSVAAGVGMLAALSWPVALASLTVFGVSLAILRTMSVSSMLAAVTAIGFVCVLEEPLAYRVLVIVGAVFVIVRHRANIRRLLSGTEPRVGQTSQSGLKIR</sequence>
<keyword evidence="2 10" id="KW-0444">Lipid biosynthesis</keyword>
<comment type="similarity">
    <text evidence="10">Belongs to the PlsY family.</text>
</comment>
<feature type="transmembrane region" description="Helical" evidence="10">
    <location>
        <begin position="12"/>
        <end position="31"/>
    </location>
</feature>
<dbReference type="GO" id="GO:0043772">
    <property type="term" value="F:acyl-phosphate glycerol-3-phosphate acyltransferase activity"/>
    <property type="evidence" value="ECO:0007669"/>
    <property type="project" value="UniProtKB-UniRule"/>
</dbReference>
<comment type="subcellular location">
    <subcellularLocation>
        <location evidence="10">Cell membrane</location>
        <topology evidence="10">Multi-pass membrane protein</topology>
    </subcellularLocation>
</comment>
<keyword evidence="6 10" id="KW-0443">Lipid metabolism</keyword>
<dbReference type="NCBIfam" id="TIGR00023">
    <property type="entry name" value="glycerol-3-phosphate 1-O-acyltransferase PlsY"/>
    <property type="match status" value="1"/>
</dbReference>
<proteinExistence type="inferred from homology"/>
<keyword evidence="8 10" id="KW-0594">Phospholipid biosynthesis</keyword>
<keyword evidence="3 10" id="KW-0808">Transferase</keyword>
<dbReference type="KEGG" id="cak:Caul_3589"/>
<keyword evidence="7 10" id="KW-0472">Membrane</keyword>
<dbReference type="InterPro" id="IPR003811">
    <property type="entry name" value="G3P_acylTferase_PlsY"/>
</dbReference>
<evidence type="ECO:0000256" key="10">
    <source>
        <dbReference type="HAMAP-Rule" id="MF_01043"/>
    </source>
</evidence>
<evidence type="ECO:0000256" key="7">
    <source>
        <dbReference type="ARBA" id="ARBA00023136"/>
    </source>
</evidence>
<feature type="transmembrane region" description="Helical" evidence="10">
    <location>
        <begin position="128"/>
        <end position="157"/>
    </location>
</feature>
<dbReference type="HOGENOM" id="CLU_081254_7_1_5"/>
<feature type="transmembrane region" description="Helical" evidence="10">
    <location>
        <begin position="169"/>
        <end position="198"/>
    </location>
</feature>
<evidence type="ECO:0000256" key="8">
    <source>
        <dbReference type="ARBA" id="ARBA00023209"/>
    </source>
</evidence>
<dbReference type="Pfam" id="PF02660">
    <property type="entry name" value="G3P_acyltransf"/>
    <property type="match status" value="1"/>
</dbReference>
<dbReference type="PANTHER" id="PTHR30309">
    <property type="entry name" value="INNER MEMBRANE PROTEIN YGIH"/>
    <property type="match status" value="1"/>
</dbReference>
<evidence type="ECO:0000256" key="4">
    <source>
        <dbReference type="ARBA" id="ARBA00022692"/>
    </source>
</evidence>
<name>B0T778_CAUSK</name>